<reference evidence="3" key="1">
    <citation type="submission" date="2016-11" db="EMBL/GenBank/DDBJ databases">
        <authorList>
            <person name="Varghese N."/>
            <person name="Submissions S."/>
        </authorList>
    </citation>
    <scope>NUCLEOTIDE SEQUENCE [LARGE SCALE GENOMIC DNA]</scope>
    <source>
        <strain evidence="3">DSM 26349</strain>
    </source>
</reference>
<evidence type="ECO:0000313" key="2">
    <source>
        <dbReference type="EMBL" id="SHJ75058.1"/>
    </source>
</evidence>
<dbReference type="NCBIfam" id="TIGR01200">
    <property type="entry name" value="GLPGLI"/>
    <property type="match status" value="1"/>
</dbReference>
<evidence type="ECO:0000256" key="1">
    <source>
        <dbReference type="SAM" id="SignalP"/>
    </source>
</evidence>
<dbReference type="RefSeq" id="WP_073220531.1">
    <property type="nucleotide sequence ID" value="NZ_FNNS01000022.1"/>
</dbReference>
<feature type="signal peptide" evidence="1">
    <location>
        <begin position="1"/>
        <end position="19"/>
    </location>
</feature>
<dbReference type="OrthoDB" id="1068986at2"/>
<dbReference type="STRING" id="797419.SAMN05216556_1228"/>
<feature type="chain" id="PRO_5009919348" evidence="1">
    <location>
        <begin position="20"/>
        <end position="258"/>
    </location>
</feature>
<dbReference type="Pfam" id="PF09697">
    <property type="entry name" value="Porph_ging"/>
    <property type="match status" value="1"/>
</dbReference>
<name>A0A1M6LUZ1_9FLAO</name>
<gene>
    <name evidence="2" type="ORF">SAMN04487908_12451</name>
</gene>
<keyword evidence="3" id="KW-1185">Reference proteome</keyword>
<sequence length="258" mass="29501">MRILLLSLFVGIFSSSISAQNITGRAFYTSMYKFDDPDFNEEQLQDPRTQALAEQLKSGFQDQYQLDFSQEESIFKKLAKLDKPAPKTGGISVSMSVVGDDEILYKNIKENKLIDETELYGKQFLIQDELETRDWQLSKESKTIGEYICFKATYLPKPNSDEESDKDSNKKEIIAWYTPQIPIKNGPKNYDGLPGLILEVQDGNLIFLCTKIVLNPDEAVVITKPTKGKKVSQKEFTAILEKKNEEIMESFQTPKRRN</sequence>
<protein>
    <submittedName>
        <fullName evidence="2">GLPGLI family protein</fullName>
    </submittedName>
</protein>
<accession>A0A1M6LUZ1</accession>
<keyword evidence="1" id="KW-0732">Signal</keyword>
<dbReference type="Proteomes" id="UP000184172">
    <property type="component" value="Unassembled WGS sequence"/>
</dbReference>
<dbReference type="EMBL" id="FQYV01000024">
    <property type="protein sequence ID" value="SHJ75058.1"/>
    <property type="molecule type" value="Genomic_DNA"/>
</dbReference>
<dbReference type="AlphaFoldDB" id="A0A1M6LUZ1"/>
<evidence type="ECO:0000313" key="3">
    <source>
        <dbReference type="Proteomes" id="UP000184172"/>
    </source>
</evidence>
<dbReference type="InterPro" id="IPR005901">
    <property type="entry name" value="GLPGLI"/>
</dbReference>
<proteinExistence type="predicted"/>
<organism evidence="2 3">
    <name type="scientific">Aequorivita viscosa</name>
    <dbReference type="NCBI Taxonomy" id="797419"/>
    <lineage>
        <taxon>Bacteria</taxon>
        <taxon>Pseudomonadati</taxon>
        <taxon>Bacteroidota</taxon>
        <taxon>Flavobacteriia</taxon>
        <taxon>Flavobacteriales</taxon>
        <taxon>Flavobacteriaceae</taxon>
        <taxon>Aequorivita</taxon>
    </lineage>
</organism>